<evidence type="ECO:0000256" key="6">
    <source>
        <dbReference type="ARBA" id="ARBA00023125"/>
    </source>
</evidence>
<dbReference type="Pfam" id="PF00072">
    <property type="entry name" value="Response_reg"/>
    <property type="match status" value="1"/>
</dbReference>
<evidence type="ECO:0000256" key="2">
    <source>
        <dbReference type="ARBA" id="ARBA00022490"/>
    </source>
</evidence>
<dbReference type="CDD" id="cd00383">
    <property type="entry name" value="trans_reg_C"/>
    <property type="match status" value="1"/>
</dbReference>
<keyword evidence="4" id="KW-0902">Two-component regulatory system</keyword>
<evidence type="ECO:0000256" key="9">
    <source>
        <dbReference type="PROSITE-ProRule" id="PRU01091"/>
    </source>
</evidence>
<evidence type="ECO:0000313" key="12">
    <source>
        <dbReference type="EMBL" id="CEG56182.1"/>
    </source>
</evidence>
<protein>
    <submittedName>
        <fullName evidence="12">DNA-binding response regulator in two-component regulatory system with EnvZ</fullName>
    </submittedName>
</protein>
<dbReference type="AlphaFoldDB" id="A0A098G149"/>
<dbReference type="Proteomes" id="UP000032430">
    <property type="component" value="Chromosome I"/>
</dbReference>
<name>A0A098G149_9GAMM</name>
<evidence type="ECO:0000256" key="3">
    <source>
        <dbReference type="ARBA" id="ARBA00022553"/>
    </source>
</evidence>
<dbReference type="SMART" id="SM00448">
    <property type="entry name" value="REC"/>
    <property type="match status" value="1"/>
</dbReference>
<dbReference type="Gene3D" id="1.10.10.10">
    <property type="entry name" value="Winged helix-like DNA-binding domain superfamily/Winged helix DNA-binding domain"/>
    <property type="match status" value="1"/>
</dbReference>
<dbReference type="InterPro" id="IPR011006">
    <property type="entry name" value="CheY-like_superfamily"/>
</dbReference>
<evidence type="ECO:0000313" key="13">
    <source>
        <dbReference type="Proteomes" id="UP000032430"/>
    </source>
</evidence>
<dbReference type="InterPro" id="IPR036388">
    <property type="entry name" value="WH-like_DNA-bd_sf"/>
</dbReference>
<dbReference type="PROSITE" id="PS50110">
    <property type="entry name" value="RESPONSE_REGULATORY"/>
    <property type="match status" value="1"/>
</dbReference>
<dbReference type="InterPro" id="IPR016032">
    <property type="entry name" value="Sig_transdc_resp-reg_C-effctor"/>
</dbReference>
<organism evidence="12 13">
    <name type="scientific">Legionella fallonii LLAP-10</name>
    <dbReference type="NCBI Taxonomy" id="1212491"/>
    <lineage>
        <taxon>Bacteria</taxon>
        <taxon>Pseudomonadati</taxon>
        <taxon>Pseudomonadota</taxon>
        <taxon>Gammaproteobacteria</taxon>
        <taxon>Legionellales</taxon>
        <taxon>Legionellaceae</taxon>
        <taxon>Legionella</taxon>
    </lineage>
</organism>
<dbReference type="SMART" id="SM00862">
    <property type="entry name" value="Trans_reg_C"/>
    <property type="match status" value="1"/>
</dbReference>
<evidence type="ECO:0000259" key="11">
    <source>
        <dbReference type="PROSITE" id="PS51755"/>
    </source>
</evidence>
<keyword evidence="5" id="KW-0805">Transcription regulation</keyword>
<dbReference type="SUPFAM" id="SSF52172">
    <property type="entry name" value="CheY-like"/>
    <property type="match status" value="1"/>
</dbReference>
<dbReference type="KEGG" id="lfa:LFA_0732"/>
<reference evidence="13" key="1">
    <citation type="submission" date="2014-09" db="EMBL/GenBank/DDBJ databases">
        <authorList>
            <person name="Gomez-Valero L."/>
        </authorList>
    </citation>
    <scope>NUCLEOTIDE SEQUENCE [LARGE SCALE GENOMIC DNA]</scope>
    <source>
        <strain evidence="13">ATCC700992</strain>
    </source>
</reference>
<keyword evidence="7" id="KW-0804">Transcription</keyword>
<dbReference type="GO" id="GO:0006355">
    <property type="term" value="P:regulation of DNA-templated transcription"/>
    <property type="evidence" value="ECO:0007669"/>
    <property type="project" value="InterPro"/>
</dbReference>
<dbReference type="GO" id="GO:0000976">
    <property type="term" value="F:transcription cis-regulatory region binding"/>
    <property type="evidence" value="ECO:0007669"/>
    <property type="project" value="TreeGrafter"/>
</dbReference>
<gene>
    <name evidence="12" type="primary">ompR</name>
    <name evidence="12" type="ORF">LFA_0732</name>
</gene>
<dbReference type="PROSITE" id="PS51755">
    <property type="entry name" value="OMPR_PHOB"/>
    <property type="match status" value="1"/>
</dbReference>
<dbReference type="EMBL" id="LN614827">
    <property type="protein sequence ID" value="CEG56182.1"/>
    <property type="molecule type" value="Genomic_DNA"/>
</dbReference>
<dbReference type="FunFam" id="1.10.10.10:FF:000099">
    <property type="entry name" value="Two-component system response regulator TorR"/>
    <property type="match status" value="1"/>
</dbReference>
<dbReference type="Gene3D" id="6.10.250.690">
    <property type="match status" value="1"/>
</dbReference>
<feature type="DNA-binding region" description="OmpR/PhoB-type" evidence="9">
    <location>
        <begin position="137"/>
        <end position="237"/>
    </location>
</feature>
<feature type="domain" description="OmpR/PhoB-type" evidence="11">
    <location>
        <begin position="137"/>
        <end position="237"/>
    </location>
</feature>
<comment type="subcellular location">
    <subcellularLocation>
        <location evidence="1">Cytoplasm</location>
    </subcellularLocation>
</comment>
<dbReference type="GO" id="GO:0005829">
    <property type="term" value="C:cytosol"/>
    <property type="evidence" value="ECO:0007669"/>
    <property type="project" value="TreeGrafter"/>
</dbReference>
<keyword evidence="2" id="KW-0963">Cytoplasm</keyword>
<dbReference type="PANTHER" id="PTHR48111:SF4">
    <property type="entry name" value="DNA-BINDING DUAL TRANSCRIPTIONAL REGULATOR OMPR"/>
    <property type="match status" value="1"/>
</dbReference>
<evidence type="ECO:0000256" key="8">
    <source>
        <dbReference type="PROSITE-ProRule" id="PRU00169"/>
    </source>
</evidence>
<sequence length="242" mass="27650">MSNRKNHILIIDDDKEITELISDYLLKNGYRTTMALNGLNINALMRENNFDLVILDVMLPGVDGLTLCRTIRQTHDLPIIMLSAANSTSDRVAGLELGADDYISKPFSARELLARVKAQLRRNSGELNSDTKRLTPLKQIQFDNWILDRETHSLIDAEGIAIPLSQREYELLLVFLENPHRILSRDQLMDLLYDKYCDAQDRTIDVLIGRLRKKLEQDPRNPHLLVTIRGGGYQLKSRISPS</sequence>
<feature type="modified residue" description="4-aspartylphosphate" evidence="8">
    <location>
        <position position="56"/>
    </location>
</feature>
<dbReference type="STRING" id="1212491.LFA_0732"/>
<dbReference type="FunFam" id="3.40.50.2300:FF:000001">
    <property type="entry name" value="DNA-binding response regulator PhoB"/>
    <property type="match status" value="1"/>
</dbReference>
<dbReference type="GO" id="GO:0032993">
    <property type="term" value="C:protein-DNA complex"/>
    <property type="evidence" value="ECO:0007669"/>
    <property type="project" value="TreeGrafter"/>
</dbReference>
<evidence type="ECO:0000256" key="1">
    <source>
        <dbReference type="ARBA" id="ARBA00004496"/>
    </source>
</evidence>
<dbReference type="Pfam" id="PF00486">
    <property type="entry name" value="Trans_reg_C"/>
    <property type="match status" value="1"/>
</dbReference>
<dbReference type="HOGENOM" id="CLU_000445_30_4_6"/>
<dbReference type="OrthoDB" id="9802426at2"/>
<dbReference type="RefSeq" id="WP_045094900.1">
    <property type="nucleotide sequence ID" value="NZ_LN614827.1"/>
</dbReference>
<dbReference type="InterPro" id="IPR039420">
    <property type="entry name" value="WalR-like"/>
</dbReference>
<dbReference type="GO" id="GO:0000156">
    <property type="term" value="F:phosphorelay response regulator activity"/>
    <property type="evidence" value="ECO:0007669"/>
    <property type="project" value="TreeGrafter"/>
</dbReference>
<evidence type="ECO:0000256" key="4">
    <source>
        <dbReference type="ARBA" id="ARBA00023012"/>
    </source>
</evidence>
<dbReference type="Gene3D" id="3.40.50.2300">
    <property type="match status" value="1"/>
</dbReference>
<dbReference type="InterPro" id="IPR001867">
    <property type="entry name" value="OmpR/PhoB-type_DNA-bd"/>
</dbReference>
<dbReference type="SUPFAM" id="SSF46894">
    <property type="entry name" value="C-terminal effector domain of the bipartite response regulators"/>
    <property type="match status" value="1"/>
</dbReference>
<keyword evidence="3 8" id="KW-0597">Phosphoprotein</keyword>
<evidence type="ECO:0000259" key="10">
    <source>
        <dbReference type="PROSITE" id="PS50110"/>
    </source>
</evidence>
<keyword evidence="6 9" id="KW-0238">DNA-binding</keyword>
<evidence type="ECO:0000256" key="7">
    <source>
        <dbReference type="ARBA" id="ARBA00023163"/>
    </source>
</evidence>
<dbReference type="PANTHER" id="PTHR48111">
    <property type="entry name" value="REGULATOR OF RPOS"/>
    <property type="match status" value="1"/>
</dbReference>
<proteinExistence type="predicted"/>
<feature type="domain" description="Response regulatory" evidence="10">
    <location>
        <begin position="7"/>
        <end position="120"/>
    </location>
</feature>
<evidence type="ECO:0000256" key="5">
    <source>
        <dbReference type="ARBA" id="ARBA00023015"/>
    </source>
</evidence>
<keyword evidence="13" id="KW-1185">Reference proteome</keyword>
<dbReference type="InterPro" id="IPR001789">
    <property type="entry name" value="Sig_transdc_resp-reg_receiver"/>
</dbReference>
<accession>A0A098G149</accession>